<evidence type="ECO:0000313" key="3">
    <source>
        <dbReference type="Proteomes" id="UP000184108"/>
    </source>
</evidence>
<evidence type="ECO:0000313" key="2">
    <source>
        <dbReference type="EMBL" id="SHF88524.1"/>
    </source>
</evidence>
<keyword evidence="1" id="KW-0732">Signal</keyword>
<feature type="chain" id="PRO_5011957192" description="PepSY domain-containing protein" evidence="1">
    <location>
        <begin position="19"/>
        <end position="198"/>
    </location>
</feature>
<evidence type="ECO:0000256" key="1">
    <source>
        <dbReference type="SAM" id="SignalP"/>
    </source>
</evidence>
<evidence type="ECO:0008006" key="4">
    <source>
        <dbReference type="Google" id="ProtNLM"/>
    </source>
</evidence>
<dbReference type="AlphaFoldDB" id="A0A1M5FAF8"/>
<feature type="signal peptide" evidence="1">
    <location>
        <begin position="1"/>
        <end position="18"/>
    </location>
</feature>
<reference evidence="3" key="1">
    <citation type="submission" date="2016-11" db="EMBL/GenBank/DDBJ databases">
        <authorList>
            <person name="Varghese N."/>
            <person name="Submissions S."/>
        </authorList>
    </citation>
    <scope>NUCLEOTIDE SEQUENCE [LARGE SCALE GENOMIC DNA]</scope>
    <source>
        <strain evidence="3">YR203</strain>
    </source>
</reference>
<accession>A0A1M5FAF8</accession>
<dbReference type="EMBL" id="FQVE01000003">
    <property type="protein sequence ID" value="SHF88524.1"/>
    <property type="molecule type" value="Genomic_DNA"/>
</dbReference>
<protein>
    <recommendedName>
        <fullName evidence="4">PepSY domain-containing protein</fullName>
    </recommendedName>
</protein>
<proteinExistence type="predicted"/>
<name>A0A1M5FAF8_9FLAO</name>
<dbReference type="Proteomes" id="UP000184108">
    <property type="component" value="Unassembled WGS sequence"/>
</dbReference>
<gene>
    <name evidence="2" type="ORF">SAMN02787073_3194</name>
</gene>
<sequence>MIKCVFILVLAINISCNAQNKPLMIPEIDNKFEKFDNDLYDELSMKNHPNITPSDSSYIEIARLQESRYFNTSKDSYFTIVKLYHQNFNIKKKGLGFNVAPFTFKKGVWYEFDEQGNLIKETDYDQPFTFTFEDILKFCEKHGIKIDIGPILPNTGWHNDIFRDIQNGKPIWRIEHLKKTNLVEVIKIDGVTGKVLET</sequence>
<organism evidence="2 3">
    <name type="scientific">Chryseobacterium vrystaatense</name>
    <dbReference type="NCBI Taxonomy" id="307480"/>
    <lineage>
        <taxon>Bacteria</taxon>
        <taxon>Pseudomonadati</taxon>
        <taxon>Bacteroidota</taxon>
        <taxon>Flavobacteriia</taxon>
        <taxon>Flavobacteriales</taxon>
        <taxon>Weeksellaceae</taxon>
        <taxon>Chryseobacterium group</taxon>
        <taxon>Chryseobacterium</taxon>
    </lineage>
</organism>
<feature type="non-terminal residue" evidence="2">
    <location>
        <position position="198"/>
    </location>
</feature>